<reference evidence="7 8" key="1">
    <citation type="journal article" date="2016" name="Nat. Commun.">
        <title>Extremotolerant tardigrade genome and improved radiotolerance of human cultured cells by tardigrade-unique protein.</title>
        <authorList>
            <person name="Hashimoto T."/>
            <person name="Horikawa D.D."/>
            <person name="Saito Y."/>
            <person name="Kuwahara H."/>
            <person name="Kozuka-Hata H."/>
            <person name="Shin-I T."/>
            <person name="Minakuchi Y."/>
            <person name="Ohishi K."/>
            <person name="Motoyama A."/>
            <person name="Aizu T."/>
            <person name="Enomoto A."/>
            <person name="Kondo K."/>
            <person name="Tanaka S."/>
            <person name="Hara Y."/>
            <person name="Koshikawa S."/>
            <person name="Sagara H."/>
            <person name="Miura T."/>
            <person name="Yokobori S."/>
            <person name="Miyagawa K."/>
            <person name="Suzuki Y."/>
            <person name="Kubo T."/>
            <person name="Oyama M."/>
            <person name="Kohara Y."/>
            <person name="Fujiyama A."/>
            <person name="Arakawa K."/>
            <person name="Katayama T."/>
            <person name="Toyoda A."/>
            <person name="Kunieda T."/>
        </authorList>
    </citation>
    <scope>NUCLEOTIDE SEQUENCE [LARGE SCALE GENOMIC DNA]</scope>
    <source>
        <strain evidence="7 8">YOKOZUNA-1</strain>
    </source>
</reference>
<feature type="transmembrane region" description="Helical" evidence="6">
    <location>
        <begin position="98"/>
        <end position="118"/>
    </location>
</feature>
<dbReference type="InterPro" id="IPR028110">
    <property type="entry name" value="TMEM254"/>
</dbReference>
<dbReference type="GO" id="GO:0016020">
    <property type="term" value="C:membrane"/>
    <property type="evidence" value="ECO:0007669"/>
    <property type="project" value="UniProtKB-SubCell"/>
</dbReference>
<dbReference type="OrthoDB" id="9984821at2759"/>
<dbReference type="AlphaFoldDB" id="A0A1D1W0Q3"/>
<evidence type="ECO:0000256" key="3">
    <source>
        <dbReference type="ARBA" id="ARBA00022989"/>
    </source>
</evidence>
<evidence type="ECO:0000256" key="4">
    <source>
        <dbReference type="ARBA" id="ARBA00023136"/>
    </source>
</evidence>
<evidence type="ECO:0000256" key="6">
    <source>
        <dbReference type="SAM" id="Phobius"/>
    </source>
</evidence>
<keyword evidence="3 6" id="KW-1133">Transmembrane helix</keyword>
<evidence type="ECO:0000256" key="1">
    <source>
        <dbReference type="ARBA" id="ARBA00004141"/>
    </source>
</evidence>
<dbReference type="Pfam" id="PF14934">
    <property type="entry name" value="TMEM254"/>
    <property type="match status" value="1"/>
</dbReference>
<evidence type="ECO:0000256" key="2">
    <source>
        <dbReference type="ARBA" id="ARBA00022692"/>
    </source>
</evidence>
<proteinExistence type="predicted"/>
<dbReference type="Proteomes" id="UP000186922">
    <property type="component" value="Unassembled WGS sequence"/>
</dbReference>
<evidence type="ECO:0000256" key="5">
    <source>
        <dbReference type="ARBA" id="ARBA00034834"/>
    </source>
</evidence>
<organism evidence="7 8">
    <name type="scientific">Ramazzottius varieornatus</name>
    <name type="common">Water bear</name>
    <name type="synonym">Tardigrade</name>
    <dbReference type="NCBI Taxonomy" id="947166"/>
    <lineage>
        <taxon>Eukaryota</taxon>
        <taxon>Metazoa</taxon>
        <taxon>Ecdysozoa</taxon>
        <taxon>Tardigrada</taxon>
        <taxon>Eutardigrada</taxon>
        <taxon>Parachela</taxon>
        <taxon>Hypsibioidea</taxon>
        <taxon>Ramazzottiidae</taxon>
        <taxon>Ramazzottius</taxon>
    </lineage>
</organism>
<keyword evidence="4 6" id="KW-0472">Membrane</keyword>
<sequence>MAPVTLPVKKTFFQVTELKWMFLISAGLGMLVWSWLSPLTIPGPGGWYLGPLGALGQYLGVYYPAVVRAIVYLTSLVHVGEALFAVKLCRDSNLTRTTALKWFVQTLCFGIASLGILWTRTKAAKRF</sequence>
<protein>
    <recommendedName>
        <fullName evidence="5">Transmembrane protein 254</fullName>
    </recommendedName>
</protein>
<feature type="transmembrane region" description="Helical" evidence="6">
    <location>
        <begin position="61"/>
        <end position="86"/>
    </location>
</feature>
<comment type="subcellular location">
    <subcellularLocation>
        <location evidence="1">Membrane</location>
        <topology evidence="1">Multi-pass membrane protein</topology>
    </subcellularLocation>
</comment>
<feature type="transmembrane region" description="Helical" evidence="6">
    <location>
        <begin position="20"/>
        <end position="41"/>
    </location>
</feature>
<dbReference type="PANTHER" id="PTHR34104:SF3">
    <property type="entry name" value="TRANSMEMBRANE PROTEIN 254"/>
    <property type="match status" value="1"/>
</dbReference>
<comment type="caution">
    <text evidence="7">The sequence shown here is derived from an EMBL/GenBank/DDBJ whole genome shotgun (WGS) entry which is preliminary data.</text>
</comment>
<keyword evidence="8" id="KW-1185">Reference proteome</keyword>
<name>A0A1D1W0Q3_RAMVA</name>
<keyword evidence="2 6" id="KW-0812">Transmembrane</keyword>
<gene>
    <name evidence="7" type="primary">RvY_15781-1</name>
    <name evidence="7" type="synonym">RvY_15781.1</name>
    <name evidence="7" type="ORF">RvY_15781</name>
</gene>
<evidence type="ECO:0000313" key="7">
    <source>
        <dbReference type="EMBL" id="GAV05688.1"/>
    </source>
</evidence>
<dbReference type="PANTHER" id="PTHR34104">
    <property type="entry name" value="TRANSMEMBRANE PROTEIN 254"/>
    <property type="match status" value="1"/>
</dbReference>
<dbReference type="EMBL" id="BDGG01000012">
    <property type="protein sequence ID" value="GAV05688.1"/>
    <property type="molecule type" value="Genomic_DNA"/>
</dbReference>
<accession>A0A1D1W0Q3</accession>
<dbReference type="STRING" id="947166.A0A1D1W0Q3"/>
<evidence type="ECO:0000313" key="8">
    <source>
        <dbReference type="Proteomes" id="UP000186922"/>
    </source>
</evidence>